<dbReference type="KEGG" id="samy:DB32_008793"/>
<keyword evidence="2" id="KW-1185">Reference proteome</keyword>
<dbReference type="RefSeq" id="WP_240481330.1">
    <property type="nucleotide sequence ID" value="NZ_CP011125.1"/>
</dbReference>
<proteinExistence type="predicted"/>
<organism evidence="1 2">
    <name type="scientific">Sandaracinus amylolyticus</name>
    <dbReference type="NCBI Taxonomy" id="927083"/>
    <lineage>
        <taxon>Bacteria</taxon>
        <taxon>Pseudomonadati</taxon>
        <taxon>Myxococcota</taxon>
        <taxon>Polyangia</taxon>
        <taxon>Polyangiales</taxon>
        <taxon>Sandaracinaceae</taxon>
        <taxon>Sandaracinus</taxon>
    </lineage>
</organism>
<evidence type="ECO:0000313" key="2">
    <source>
        <dbReference type="Proteomes" id="UP000034883"/>
    </source>
</evidence>
<evidence type="ECO:0000313" key="1">
    <source>
        <dbReference type="EMBL" id="AKF11644.1"/>
    </source>
</evidence>
<dbReference type="EMBL" id="CP011125">
    <property type="protein sequence ID" value="AKF11644.1"/>
    <property type="molecule type" value="Genomic_DNA"/>
</dbReference>
<dbReference type="InterPro" id="IPR021365">
    <property type="entry name" value="DUF2891"/>
</dbReference>
<sequence>MSSHEHAERLAPFVAMALGCVHRAYPNQIAHVLRDDADARPPRALTPVFYGCYDWHSAVHGHWLLARASRHFPDAPFAAPARAALHTSLTTAGVTGEVEYLRDRPTFERPYGLAWLFTLQAELAQLDGALAATLAPLTAVAREHLVRWLPKLSTPTRVGTHAQTAFALGLVLDAARVLRDAELAALVTARALDYFGDDRDHALHLEPGGEDFLSPSLGSADLMARVLAPATFATWLSRVLPDDAPARLVPARVTDPTDGRLAHLDGLNLSRAWMLERIAGALPDDDARRAAYVACSSAHRDVALAAIDGAHYAGSHWLGTFACYLLTR</sequence>
<protein>
    <recommendedName>
        <fullName evidence="3">DUF2891 domain-containing protein</fullName>
    </recommendedName>
</protein>
<reference evidence="1 2" key="1">
    <citation type="submission" date="2015-03" db="EMBL/GenBank/DDBJ databases">
        <title>Genome assembly of Sandaracinus amylolyticus DSM 53668.</title>
        <authorList>
            <person name="Sharma G."/>
            <person name="Subramanian S."/>
        </authorList>
    </citation>
    <scope>NUCLEOTIDE SEQUENCE [LARGE SCALE GENOMIC DNA]</scope>
    <source>
        <strain evidence="1 2">DSM 53668</strain>
    </source>
</reference>
<gene>
    <name evidence="1" type="ORF">DB32_008793</name>
</gene>
<accession>A0A0F6SI63</accession>
<dbReference type="Pfam" id="PF11199">
    <property type="entry name" value="DUF2891"/>
    <property type="match status" value="1"/>
</dbReference>
<dbReference type="STRING" id="927083.DB32_008793"/>
<evidence type="ECO:0008006" key="3">
    <source>
        <dbReference type="Google" id="ProtNLM"/>
    </source>
</evidence>
<dbReference type="AlphaFoldDB" id="A0A0F6SI63"/>
<name>A0A0F6SI63_9BACT</name>
<dbReference type="Proteomes" id="UP000034883">
    <property type="component" value="Chromosome"/>
</dbReference>